<keyword evidence="2" id="KW-1185">Reference proteome</keyword>
<proteinExistence type="predicted"/>
<comment type="caution">
    <text evidence="1">The sequence shown here is derived from an EMBL/GenBank/DDBJ whole genome shotgun (WGS) entry which is preliminary data.</text>
</comment>
<dbReference type="Proteomes" id="UP000194873">
    <property type="component" value="Unassembled WGS sequence"/>
</dbReference>
<accession>A0A243WK54</accession>
<dbReference type="AlphaFoldDB" id="A0A243WK54"/>
<dbReference type="EMBL" id="MTSE01000001">
    <property type="protein sequence ID" value="OUJ76246.1"/>
    <property type="molecule type" value="Genomic_DNA"/>
</dbReference>
<dbReference type="RefSeq" id="WP_086592503.1">
    <property type="nucleotide sequence ID" value="NZ_MTSE01000001.1"/>
</dbReference>
<reference evidence="1 2" key="1">
    <citation type="submission" date="2017-01" db="EMBL/GenBank/DDBJ databases">
        <title>A new Hymenobacter.</title>
        <authorList>
            <person name="Liang Y."/>
            <person name="Feng F."/>
        </authorList>
    </citation>
    <scope>NUCLEOTIDE SEQUENCE [LARGE SCALE GENOMIC DNA]</scope>
    <source>
        <strain evidence="1">MIMBbqt21</strain>
    </source>
</reference>
<sequence>MTLYQTPNASLIYHSDTATLRLRYNALSLEAGFEQAYQQALQTMQQEQVAKLLLDLKRNAPPTDDAEQWLLGPLVQQLSTSLRYPIFIAAVVSEGQYQYQVGNLLAVRALPPKQIEFNYFTCRREATAWLSTN</sequence>
<evidence type="ECO:0000313" key="2">
    <source>
        <dbReference type="Proteomes" id="UP000194873"/>
    </source>
</evidence>
<dbReference type="OrthoDB" id="883558at2"/>
<evidence type="ECO:0008006" key="3">
    <source>
        <dbReference type="Google" id="ProtNLM"/>
    </source>
</evidence>
<organism evidence="1 2">
    <name type="scientific">Hymenobacter crusticola</name>
    <dbReference type="NCBI Taxonomy" id="1770526"/>
    <lineage>
        <taxon>Bacteria</taxon>
        <taxon>Pseudomonadati</taxon>
        <taxon>Bacteroidota</taxon>
        <taxon>Cytophagia</taxon>
        <taxon>Cytophagales</taxon>
        <taxon>Hymenobacteraceae</taxon>
        <taxon>Hymenobacter</taxon>
    </lineage>
</organism>
<gene>
    <name evidence="1" type="ORF">BXP70_03005</name>
</gene>
<protein>
    <recommendedName>
        <fullName evidence="3">STAS/SEC14 domain-containing protein</fullName>
    </recommendedName>
</protein>
<name>A0A243WK54_9BACT</name>
<evidence type="ECO:0000313" key="1">
    <source>
        <dbReference type="EMBL" id="OUJ76246.1"/>
    </source>
</evidence>